<dbReference type="InterPro" id="IPR015292">
    <property type="entry name" value="Tscrpt_reg_YbiH_C"/>
</dbReference>
<dbReference type="Gene3D" id="1.10.357.10">
    <property type="entry name" value="Tetracycline Repressor, domain 2"/>
    <property type="match status" value="1"/>
</dbReference>
<feature type="domain" description="HTH tetR-type" evidence="5">
    <location>
        <begin position="13"/>
        <end position="73"/>
    </location>
</feature>
<dbReference type="RefSeq" id="WP_023446508.1">
    <property type="nucleotide sequence ID" value="NZ_WKDU01000026.1"/>
</dbReference>
<proteinExistence type="predicted"/>
<keyword evidence="7" id="KW-1185">Reference proteome</keyword>
<evidence type="ECO:0000256" key="4">
    <source>
        <dbReference type="PROSITE-ProRule" id="PRU00335"/>
    </source>
</evidence>
<sequence length="218" mass="23193">MSKIPRAARADGEVTRTRILEAAGALFGTAGFAETTSKAIAALAEVDLASINYHFGGRDGLYQAVLVEAHRRLLDVTALQQIAESDLPVAGKLRSLLEQLVPKSTDGADSWHLTVLAAEILAPSSHLQVLMQSEVPIKVSLAMTIVAEITGIPMGAPALLRCLLSVVAPCLMLLIGRRGIPGPIQEISKMPREEIVDHLYHFALAGLDAAGRRYASGK</sequence>
<name>A0ABS9FSA7_9PSED</name>
<dbReference type="Pfam" id="PF09209">
    <property type="entry name" value="CecR_C"/>
    <property type="match status" value="1"/>
</dbReference>
<keyword evidence="2 4" id="KW-0238">DNA-binding</keyword>
<dbReference type="SUPFAM" id="SSF46689">
    <property type="entry name" value="Homeodomain-like"/>
    <property type="match status" value="1"/>
</dbReference>
<dbReference type="Pfam" id="PF00440">
    <property type="entry name" value="TetR_N"/>
    <property type="match status" value="1"/>
</dbReference>
<dbReference type="InterPro" id="IPR009057">
    <property type="entry name" value="Homeodomain-like_sf"/>
</dbReference>
<organism evidence="6 7">
    <name type="scientific">Pseudomonas lactis</name>
    <dbReference type="NCBI Taxonomy" id="1615674"/>
    <lineage>
        <taxon>Bacteria</taxon>
        <taxon>Pseudomonadati</taxon>
        <taxon>Pseudomonadota</taxon>
        <taxon>Gammaproteobacteria</taxon>
        <taxon>Pseudomonadales</taxon>
        <taxon>Pseudomonadaceae</taxon>
        <taxon>Pseudomonas</taxon>
    </lineage>
</organism>
<protein>
    <submittedName>
        <fullName evidence="6">DUF1956 domain-containing protein</fullName>
    </submittedName>
</protein>
<dbReference type="EMBL" id="WKDU01000026">
    <property type="protein sequence ID" value="MCF5155034.1"/>
    <property type="molecule type" value="Genomic_DNA"/>
</dbReference>
<evidence type="ECO:0000313" key="6">
    <source>
        <dbReference type="EMBL" id="MCF5155034.1"/>
    </source>
</evidence>
<dbReference type="Proteomes" id="UP000814074">
    <property type="component" value="Unassembled WGS sequence"/>
</dbReference>
<feature type="DNA-binding region" description="H-T-H motif" evidence="4">
    <location>
        <begin position="36"/>
        <end position="55"/>
    </location>
</feature>
<gene>
    <name evidence="6" type="ORF">GIW47_20770</name>
</gene>
<reference evidence="6 7" key="1">
    <citation type="submission" date="2019-11" db="EMBL/GenBank/DDBJ databases">
        <title>Epiphytic Pseudomonas syringae from cherry orchards.</title>
        <authorList>
            <person name="Hulin M.T."/>
        </authorList>
    </citation>
    <scope>NUCLEOTIDE SEQUENCE [LARGE SCALE GENOMIC DNA]</scope>
    <source>
        <strain evidence="6 7">PA-6-3B</strain>
    </source>
</reference>
<dbReference type="InterPro" id="IPR036271">
    <property type="entry name" value="Tet_transcr_reg_TetR-rel_C_sf"/>
</dbReference>
<keyword evidence="1" id="KW-0805">Transcription regulation</keyword>
<dbReference type="InterPro" id="IPR001647">
    <property type="entry name" value="HTH_TetR"/>
</dbReference>
<dbReference type="SUPFAM" id="SSF48498">
    <property type="entry name" value="Tetracyclin repressor-like, C-terminal domain"/>
    <property type="match status" value="1"/>
</dbReference>
<dbReference type="PANTHER" id="PTHR30055">
    <property type="entry name" value="HTH-TYPE TRANSCRIPTIONAL REGULATOR RUTR"/>
    <property type="match status" value="1"/>
</dbReference>
<dbReference type="InterPro" id="IPR050109">
    <property type="entry name" value="HTH-type_TetR-like_transc_reg"/>
</dbReference>
<accession>A0ABS9FSA7</accession>
<comment type="caution">
    <text evidence="6">The sequence shown here is derived from an EMBL/GenBank/DDBJ whole genome shotgun (WGS) entry which is preliminary data.</text>
</comment>
<evidence type="ECO:0000313" key="7">
    <source>
        <dbReference type="Proteomes" id="UP000814074"/>
    </source>
</evidence>
<keyword evidence="3" id="KW-0804">Transcription</keyword>
<dbReference type="Gene3D" id="1.10.10.60">
    <property type="entry name" value="Homeodomain-like"/>
    <property type="match status" value="1"/>
</dbReference>
<evidence type="ECO:0000256" key="3">
    <source>
        <dbReference type="ARBA" id="ARBA00023163"/>
    </source>
</evidence>
<evidence type="ECO:0000259" key="5">
    <source>
        <dbReference type="PROSITE" id="PS50977"/>
    </source>
</evidence>
<evidence type="ECO:0000256" key="2">
    <source>
        <dbReference type="ARBA" id="ARBA00023125"/>
    </source>
</evidence>
<dbReference type="PANTHER" id="PTHR30055:SF234">
    <property type="entry name" value="HTH-TYPE TRANSCRIPTIONAL REGULATOR BETI"/>
    <property type="match status" value="1"/>
</dbReference>
<dbReference type="PROSITE" id="PS50977">
    <property type="entry name" value="HTH_TETR_2"/>
    <property type="match status" value="1"/>
</dbReference>
<evidence type="ECO:0000256" key="1">
    <source>
        <dbReference type="ARBA" id="ARBA00023015"/>
    </source>
</evidence>